<name>A0A833T1L2_PHYIN</name>
<dbReference type="AlphaFoldDB" id="A0A833T1L2"/>
<dbReference type="EMBL" id="WSZM01000242">
    <property type="protein sequence ID" value="KAF4037380.1"/>
    <property type="molecule type" value="Genomic_DNA"/>
</dbReference>
<comment type="caution">
    <text evidence="1">The sequence shown here is derived from an EMBL/GenBank/DDBJ whole genome shotgun (WGS) entry which is preliminary data.</text>
</comment>
<sequence>MAKTHKSLRIHFVENGAAGGRQKESASIIQAFAATYVRNEWAYTLMLLATIFDGLVEGAIPHDERRVELHGELE</sequence>
<keyword evidence="2" id="KW-1185">Reference proteome</keyword>
<reference evidence="1" key="1">
    <citation type="submission" date="2020-04" db="EMBL/GenBank/DDBJ databases">
        <title>Hybrid Assembly of Korean Phytophthora infestans isolates.</title>
        <authorList>
            <person name="Prokchorchik M."/>
            <person name="Lee Y."/>
            <person name="Seo J."/>
            <person name="Cho J.-H."/>
            <person name="Park Y.-E."/>
            <person name="Jang D.-C."/>
            <person name="Im J.-S."/>
            <person name="Choi J.-G."/>
            <person name="Park H.-J."/>
            <person name="Lee G.-B."/>
            <person name="Lee Y.-G."/>
            <person name="Hong S.-Y."/>
            <person name="Cho K."/>
            <person name="Sohn K.H."/>
        </authorList>
    </citation>
    <scope>NUCLEOTIDE SEQUENCE</scope>
    <source>
        <strain evidence="1">KR_1_A1</strain>
    </source>
</reference>
<accession>A0A833T1L2</accession>
<gene>
    <name evidence="1" type="ORF">GN244_ATG10609</name>
</gene>
<organism evidence="1 2">
    <name type="scientific">Phytophthora infestans</name>
    <name type="common">Potato late blight agent</name>
    <name type="synonym">Botrytis infestans</name>
    <dbReference type="NCBI Taxonomy" id="4787"/>
    <lineage>
        <taxon>Eukaryota</taxon>
        <taxon>Sar</taxon>
        <taxon>Stramenopiles</taxon>
        <taxon>Oomycota</taxon>
        <taxon>Peronosporomycetes</taxon>
        <taxon>Peronosporales</taxon>
        <taxon>Peronosporaceae</taxon>
        <taxon>Phytophthora</taxon>
    </lineage>
</organism>
<evidence type="ECO:0000313" key="2">
    <source>
        <dbReference type="Proteomes" id="UP000602510"/>
    </source>
</evidence>
<proteinExistence type="predicted"/>
<dbReference type="Proteomes" id="UP000602510">
    <property type="component" value="Unassembled WGS sequence"/>
</dbReference>
<protein>
    <submittedName>
        <fullName evidence="1">Uncharacterized protein</fullName>
    </submittedName>
</protein>
<evidence type="ECO:0000313" key="1">
    <source>
        <dbReference type="EMBL" id="KAF4037380.1"/>
    </source>
</evidence>